<keyword evidence="2" id="KW-1185">Reference proteome</keyword>
<accession>A0ACB9BXI6</accession>
<evidence type="ECO:0000313" key="1">
    <source>
        <dbReference type="EMBL" id="KAI3726784.1"/>
    </source>
</evidence>
<comment type="caution">
    <text evidence="1">The sequence shown here is derived from an EMBL/GenBank/DDBJ whole genome shotgun (WGS) entry which is preliminary data.</text>
</comment>
<protein>
    <submittedName>
        <fullName evidence="1">Uncharacterized protein</fullName>
    </submittedName>
</protein>
<name>A0ACB9BXI6_9ASTR</name>
<reference evidence="2" key="1">
    <citation type="journal article" date="2022" name="Mol. Ecol. Resour.">
        <title>The genomes of chicory, endive, great burdock and yacon provide insights into Asteraceae palaeo-polyploidization history and plant inulin production.</title>
        <authorList>
            <person name="Fan W."/>
            <person name="Wang S."/>
            <person name="Wang H."/>
            <person name="Wang A."/>
            <person name="Jiang F."/>
            <person name="Liu H."/>
            <person name="Zhao H."/>
            <person name="Xu D."/>
            <person name="Zhang Y."/>
        </authorList>
    </citation>
    <scope>NUCLEOTIDE SEQUENCE [LARGE SCALE GENOMIC DNA]</scope>
    <source>
        <strain evidence="2">cv. Yunnan</strain>
    </source>
</reference>
<sequence>MVDGERLPAMDFMRSEPMQLARIIIPMESAHRAISYLGELGLFQFNDIKRCGEMARKLRFFRDQMHKDGVTSSKLAYGSVITLDELEMGEVFNSAQKKATAQQREQEHRCGEGSIDSPLLLEHVTRLLLDAYVLFADLQVEKNVFIVFHSGERAKSKVLKICDAFGANRYPFTDDVGKQHQMITEVC</sequence>
<dbReference type="EMBL" id="CM042039">
    <property type="protein sequence ID" value="KAI3726784.1"/>
    <property type="molecule type" value="Genomic_DNA"/>
</dbReference>
<evidence type="ECO:0000313" key="2">
    <source>
        <dbReference type="Proteomes" id="UP001056120"/>
    </source>
</evidence>
<dbReference type="Proteomes" id="UP001056120">
    <property type="component" value="Linkage Group LG22"/>
</dbReference>
<organism evidence="1 2">
    <name type="scientific">Smallanthus sonchifolius</name>
    <dbReference type="NCBI Taxonomy" id="185202"/>
    <lineage>
        <taxon>Eukaryota</taxon>
        <taxon>Viridiplantae</taxon>
        <taxon>Streptophyta</taxon>
        <taxon>Embryophyta</taxon>
        <taxon>Tracheophyta</taxon>
        <taxon>Spermatophyta</taxon>
        <taxon>Magnoliopsida</taxon>
        <taxon>eudicotyledons</taxon>
        <taxon>Gunneridae</taxon>
        <taxon>Pentapetalae</taxon>
        <taxon>asterids</taxon>
        <taxon>campanulids</taxon>
        <taxon>Asterales</taxon>
        <taxon>Asteraceae</taxon>
        <taxon>Asteroideae</taxon>
        <taxon>Heliantheae alliance</taxon>
        <taxon>Millerieae</taxon>
        <taxon>Smallanthus</taxon>
    </lineage>
</organism>
<reference evidence="1 2" key="2">
    <citation type="journal article" date="2022" name="Mol. Ecol. Resour.">
        <title>The genomes of chicory, endive, great burdock and yacon provide insights into Asteraceae paleo-polyploidization history and plant inulin production.</title>
        <authorList>
            <person name="Fan W."/>
            <person name="Wang S."/>
            <person name="Wang H."/>
            <person name="Wang A."/>
            <person name="Jiang F."/>
            <person name="Liu H."/>
            <person name="Zhao H."/>
            <person name="Xu D."/>
            <person name="Zhang Y."/>
        </authorList>
    </citation>
    <scope>NUCLEOTIDE SEQUENCE [LARGE SCALE GENOMIC DNA]</scope>
    <source>
        <strain evidence="2">cv. Yunnan</strain>
        <tissue evidence="1">Leaves</tissue>
    </source>
</reference>
<proteinExistence type="predicted"/>
<gene>
    <name evidence="1" type="ORF">L1987_66590</name>
</gene>